<proteinExistence type="predicted"/>
<gene>
    <name evidence="1" type="primary">tnpB</name>
    <name evidence="1" type="ORF">ACFFIZ_12885</name>
</gene>
<dbReference type="PANTHER" id="PTHR36455:SF1">
    <property type="entry name" value="BLR8292 PROTEIN"/>
    <property type="match status" value="1"/>
</dbReference>
<dbReference type="EMBL" id="JBHLWQ010000121">
    <property type="protein sequence ID" value="MFC0201176.1"/>
    <property type="molecule type" value="Genomic_DNA"/>
</dbReference>
<dbReference type="RefSeq" id="WP_265508322.1">
    <property type="nucleotide sequence ID" value="NZ_JAOTBE010000069.1"/>
</dbReference>
<organism evidence="1 2">
    <name type="scientific">Paracoccus rhizosphaerae</name>
    <dbReference type="NCBI Taxonomy" id="1133347"/>
    <lineage>
        <taxon>Bacteria</taxon>
        <taxon>Pseudomonadati</taxon>
        <taxon>Pseudomonadota</taxon>
        <taxon>Alphaproteobacteria</taxon>
        <taxon>Rhodobacterales</taxon>
        <taxon>Paracoccaceae</taxon>
        <taxon>Paracoccus</taxon>
    </lineage>
</organism>
<dbReference type="NCBIfam" id="NF033819">
    <property type="entry name" value="IS66_TnpB"/>
    <property type="match status" value="1"/>
</dbReference>
<dbReference type="InterPro" id="IPR008878">
    <property type="entry name" value="Transposase_IS66_Orf2"/>
</dbReference>
<name>A0ABV6CMH9_9RHOB</name>
<dbReference type="Proteomes" id="UP001589795">
    <property type="component" value="Unassembled WGS sequence"/>
</dbReference>
<comment type="caution">
    <text evidence="1">The sequence shown here is derived from an EMBL/GenBank/DDBJ whole genome shotgun (WGS) entry which is preliminary data.</text>
</comment>
<evidence type="ECO:0000313" key="1">
    <source>
        <dbReference type="EMBL" id="MFC0201176.1"/>
    </source>
</evidence>
<protein>
    <submittedName>
        <fullName evidence="1">IS66 family insertion sequence element accessory protein TnpB</fullName>
    </submittedName>
</protein>
<keyword evidence="2" id="KW-1185">Reference proteome</keyword>
<dbReference type="Pfam" id="PF05717">
    <property type="entry name" value="TnpB_IS66"/>
    <property type="match status" value="1"/>
</dbReference>
<accession>A0ABV6CMH9</accession>
<evidence type="ECO:0000313" key="2">
    <source>
        <dbReference type="Proteomes" id="UP001589795"/>
    </source>
</evidence>
<dbReference type="PANTHER" id="PTHR36455">
    <property type="match status" value="1"/>
</dbReference>
<reference evidence="1 2" key="1">
    <citation type="submission" date="2024-09" db="EMBL/GenBank/DDBJ databases">
        <authorList>
            <person name="Sun Q."/>
            <person name="Mori K."/>
        </authorList>
    </citation>
    <scope>NUCLEOTIDE SEQUENCE [LARGE SCALE GENOMIC DNA]</scope>
    <source>
        <strain evidence="1 2">CCM 7904</strain>
    </source>
</reference>
<sequence>MSTLALNVQQGLGRDPHAGGIFWLRGRNGDLVKLLWQDGVGTSLYPKLLEAWTFIWPTSATGGSGQISAAQLGYLGSGFITNR</sequence>